<evidence type="ECO:0000256" key="3">
    <source>
        <dbReference type="ARBA" id="ARBA00022801"/>
    </source>
</evidence>
<organism evidence="6 7">
    <name type="scientific">Ignisphaera aggregans</name>
    <dbReference type="NCBI Taxonomy" id="334771"/>
    <lineage>
        <taxon>Archaea</taxon>
        <taxon>Thermoproteota</taxon>
        <taxon>Thermoprotei</taxon>
        <taxon>Desulfurococcales</taxon>
        <taxon>Desulfurococcaceae</taxon>
        <taxon>Ignisphaera</taxon>
    </lineage>
</organism>
<feature type="binding site" evidence="4">
    <location>
        <position position="10"/>
    </location>
    <ligand>
        <name>a divalent metal cation</name>
        <dbReference type="ChEBI" id="CHEBI:60240"/>
    </ligand>
</feature>
<dbReference type="PANTHER" id="PTHR30457">
    <property type="entry name" value="5'-NUCLEOTIDASE SURE"/>
    <property type="match status" value="1"/>
</dbReference>
<dbReference type="GO" id="GO:0005737">
    <property type="term" value="C:cytoplasm"/>
    <property type="evidence" value="ECO:0007669"/>
    <property type="project" value="UniProtKB-SubCell"/>
</dbReference>
<proteinExistence type="inferred from homology"/>
<comment type="catalytic activity">
    <reaction evidence="4">
        <text>a ribonucleoside 5'-phosphate + H2O = a ribonucleoside + phosphate</text>
        <dbReference type="Rhea" id="RHEA:12484"/>
        <dbReference type="ChEBI" id="CHEBI:15377"/>
        <dbReference type="ChEBI" id="CHEBI:18254"/>
        <dbReference type="ChEBI" id="CHEBI:43474"/>
        <dbReference type="ChEBI" id="CHEBI:58043"/>
        <dbReference type="EC" id="3.1.3.5"/>
    </reaction>
</comment>
<comment type="function">
    <text evidence="4">Nucleotidase that shows phosphatase activity on nucleoside 5'-monophosphates.</text>
</comment>
<comment type="caution">
    <text evidence="6">The sequence shown here is derived from an EMBL/GenBank/DDBJ whole genome shotgun (WGS) entry which is preliminary data.</text>
</comment>
<feature type="binding site" evidence="4">
    <location>
        <position position="40"/>
    </location>
    <ligand>
        <name>a divalent metal cation</name>
        <dbReference type="ChEBI" id="CHEBI:60240"/>
    </ligand>
</feature>
<sequence>MLRILITNDDGYTSPGLYILHDAVKDLAEVLIFSTEYPRSVIGHAITISRPLRVYETEVYGYRVVLTDGTPVDVIHLAIEVLGYKPDLVLSGVNVGDNLTLQHIFYSGTVAAAIEASLLGIPAIAFSAQITSFREFEDPQFRDVILKTVRRLVKGVLERGWFRGVDILNVNFPNIRKYRGCIKVTTAAKLRWRATYDRRVDPRMVPYYWLYTNLIEPEPGTDAYAVDVEGCISITPLSINLNLCSKDVFENVRKELEEVVKG</sequence>
<protein>
    <recommendedName>
        <fullName evidence="4">5'-nucleotidase SurE</fullName>
        <ecNumber evidence="4">3.1.3.5</ecNumber>
    </recommendedName>
    <alternativeName>
        <fullName evidence="4">Nucleoside 5'-monophosphate phosphohydrolase</fullName>
    </alternativeName>
</protein>
<dbReference type="GO" id="GO:0046872">
    <property type="term" value="F:metal ion binding"/>
    <property type="evidence" value="ECO:0007669"/>
    <property type="project" value="UniProtKB-UniRule"/>
</dbReference>
<keyword evidence="2 4" id="KW-0479">Metal-binding</keyword>
<dbReference type="EMBL" id="DQTV01000054">
    <property type="protein sequence ID" value="HIP57025.1"/>
    <property type="molecule type" value="Genomic_DNA"/>
</dbReference>
<evidence type="ECO:0000313" key="7">
    <source>
        <dbReference type="Proteomes" id="UP000605805"/>
    </source>
</evidence>
<evidence type="ECO:0000256" key="4">
    <source>
        <dbReference type="HAMAP-Rule" id="MF_00060"/>
    </source>
</evidence>
<evidence type="ECO:0000256" key="2">
    <source>
        <dbReference type="ARBA" id="ARBA00022723"/>
    </source>
</evidence>
<feature type="binding site" evidence="4">
    <location>
        <position position="94"/>
    </location>
    <ligand>
        <name>a divalent metal cation</name>
        <dbReference type="ChEBI" id="CHEBI:60240"/>
    </ligand>
</feature>
<dbReference type="Pfam" id="PF01975">
    <property type="entry name" value="SurE"/>
    <property type="match status" value="1"/>
</dbReference>
<gene>
    <name evidence="4 6" type="primary">surE</name>
    <name evidence="6" type="ORF">EYH02_03030</name>
</gene>
<evidence type="ECO:0000313" key="6">
    <source>
        <dbReference type="EMBL" id="HIP57025.1"/>
    </source>
</evidence>
<dbReference type="InterPro" id="IPR030048">
    <property type="entry name" value="SurE"/>
</dbReference>
<dbReference type="GO" id="GO:0008253">
    <property type="term" value="F:5'-nucleotidase activity"/>
    <property type="evidence" value="ECO:0007669"/>
    <property type="project" value="UniProtKB-UniRule"/>
</dbReference>
<comment type="cofactor">
    <cofactor evidence="4">
        <name>a divalent metal cation</name>
        <dbReference type="ChEBI" id="CHEBI:60240"/>
    </cofactor>
    <text evidence="4">Binds 1 divalent metal cation per subunit.</text>
</comment>
<dbReference type="InterPro" id="IPR036523">
    <property type="entry name" value="SurE-like_sf"/>
</dbReference>
<comment type="subcellular location">
    <subcellularLocation>
        <location evidence="4">Cytoplasm</location>
    </subcellularLocation>
</comment>
<dbReference type="NCBIfam" id="TIGR00087">
    <property type="entry name" value="surE"/>
    <property type="match status" value="1"/>
</dbReference>
<feature type="domain" description="Survival protein SurE-like phosphatase/nucleotidase" evidence="5">
    <location>
        <begin position="4"/>
        <end position="193"/>
    </location>
</feature>
<feature type="binding site" evidence="4">
    <location>
        <position position="9"/>
    </location>
    <ligand>
        <name>a divalent metal cation</name>
        <dbReference type="ChEBI" id="CHEBI:60240"/>
    </ligand>
</feature>
<keyword evidence="4" id="KW-0547">Nucleotide-binding</keyword>
<dbReference type="AlphaFoldDB" id="A0A833DV15"/>
<evidence type="ECO:0000259" key="5">
    <source>
        <dbReference type="Pfam" id="PF01975"/>
    </source>
</evidence>
<dbReference type="InterPro" id="IPR002828">
    <property type="entry name" value="SurE-like_Pase/nucleotidase"/>
</dbReference>
<dbReference type="Proteomes" id="UP000605805">
    <property type="component" value="Unassembled WGS sequence"/>
</dbReference>
<reference evidence="6" key="1">
    <citation type="journal article" date="2020" name="ISME J.">
        <title>Gammaproteobacteria mediating utilization of methyl-, sulfur- and petroleum organic compounds in deep ocean hydrothermal plumes.</title>
        <authorList>
            <person name="Zhou Z."/>
            <person name="Liu Y."/>
            <person name="Pan J."/>
            <person name="Cron B.R."/>
            <person name="Toner B.M."/>
            <person name="Anantharaman K."/>
            <person name="Breier J.A."/>
            <person name="Dick G.J."/>
            <person name="Li M."/>
        </authorList>
    </citation>
    <scope>NUCLEOTIDE SEQUENCE</scope>
    <source>
        <strain evidence="6">SZUA-1435</strain>
    </source>
</reference>
<dbReference type="EC" id="3.1.3.5" evidence="4"/>
<evidence type="ECO:0000256" key="1">
    <source>
        <dbReference type="ARBA" id="ARBA00011062"/>
    </source>
</evidence>
<dbReference type="GO" id="GO:0000166">
    <property type="term" value="F:nucleotide binding"/>
    <property type="evidence" value="ECO:0007669"/>
    <property type="project" value="UniProtKB-KW"/>
</dbReference>
<comment type="similarity">
    <text evidence="1 4">Belongs to the SurE nucleotidase family.</text>
</comment>
<keyword evidence="4" id="KW-0963">Cytoplasm</keyword>
<dbReference type="PANTHER" id="PTHR30457:SF0">
    <property type="entry name" value="PHOSPHATASE, PUTATIVE (AFU_ORTHOLOGUE AFUA_4G01070)-RELATED"/>
    <property type="match status" value="1"/>
</dbReference>
<name>A0A833DV15_9CREN</name>
<dbReference type="HAMAP" id="MF_00060">
    <property type="entry name" value="SurE"/>
    <property type="match status" value="1"/>
</dbReference>
<keyword evidence="3 4" id="KW-0378">Hydrolase</keyword>
<accession>A0A833DV15</accession>
<dbReference type="SUPFAM" id="SSF64167">
    <property type="entry name" value="SurE-like"/>
    <property type="match status" value="1"/>
</dbReference>
<dbReference type="Gene3D" id="3.40.1210.10">
    <property type="entry name" value="Survival protein SurE-like phosphatase/nucleotidase"/>
    <property type="match status" value="1"/>
</dbReference>